<dbReference type="EMBL" id="SNYO01000006">
    <property type="protein sequence ID" value="TDQ54048.1"/>
    <property type="molecule type" value="Genomic_DNA"/>
</dbReference>
<keyword evidence="3" id="KW-1185">Reference proteome</keyword>
<dbReference type="SUPFAM" id="SSF51556">
    <property type="entry name" value="Metallo-dependent hydrolases"/>
    <property type="match status" value="1"/>
</dbReference>
<dbReference type="Pfam" id="PF07969">
    <property type="entry name" value="Amidohydro_3"/>
    <property type="match status" value="1"/>
</dbReference>
<evidence type="ECO:0000259" key="1">
    <source>
        <dbReference type="Pfam" id="PF07969"/>
    </source>
</evidence>
<dbReference type="AlphaFoldDB" id="A0A4R6V5B8"/>
<dbReference type="InterPro" id="IPR032466">
    <property type="entry name" value="Metal_Hydrolase"/>
</dbReference>
<dbReference type="Gene3D" id="3.20.20.140">
    <property type="entry name" value="Metal-dependent hydrolases"/>
    <property type="match status" value="1"/>
</dbReference>
<dbReference type="Proteomes" id="UP000295705">
    <property type="component" value="Unassembled WGS sequence"/>
</dbReference>
<proteinExistence type="predicted"/>
<dbReference type="GO" id="GO:0016810">
    <property type="term" value="F:hydrolase activity, acting on carbon-nitrogen (but not peptide) bonds"/>
    <property type="evidence" value="ECO:0007669"/>
    <property type="project" value="InterPro"/>
</dbReference>
<name>A0A4R6V5B8_9PSEU</name>
<organism evidence="2 3">
    <name type="scientific">Actinomycetospora succinea</name>
    <dbReference type="NCBI Taxonomy" id="663603"/>
    <lineage>
        <taxon>Bacteria</taxon>
        <taxon>Bacillati</taxon>
        <taxon>Actinomycetota</taxon>
        <taxon>Actinomycetes</taxon>
        <taxon>Pseudonocardiales</taxon>
        <taxon>Pseudonocardiaceae</taxon>
        <taxon>Actinomycetospora</taxon>
    </lineage>
</organism>
<gene>
    <name evidence="2" type="ORF">EV188_106195</name>
</gene>
<dbReference type="Gene3D" id="2.30.40.10">
    <property type="entry name" value="Urease, subunit C, domain 1"/>
    <property type="match status" value="1"/>
</dbReference>
<evidence type="ECO:0000313" key="3">
    <source>
        <dbReference type="Proteomes" id="UP000295705"/>
    </source>
</evidence>
<dbReference type="SUPFAM" id="SSF51338">
    <property type="entry name" value="Composite domain of metallo-dependent hydrolases"/>
    <property type="match status" value="1"/>
</dbReference>
<accession>A0A4R6V5B8</accession>
<dbReference type="Gene3D" id="3.10.310.70">
    <property type="match status" value="1"/>
</dbReference>
<dbReference type="InterPro" id="IPR013108">
    <property type="entry name" value="Amidohydro_3"/>
</dbReference>
<dbReference type="PANTHER" id="PTHR22642:SF2">
    <property type="entry name" value="PROTEIN LONG AFTER FAR-RED 3"/>
    <property type="match status" value="1"/>
</dbReference>
<feature type="domain" description="Amidohydrolase 3" evidence="1">
    <location>
        <begin position="60"/>
        <end position="495"/>
    </location>
</feature>
<evidence type="ECO:0000313" key="2">
    <source>
        <dbReference type="EMBL" id="TDQ54048.1"/>
    </source>
</evidence>
<dbReference type="InterPro" id="IPR011059">
    <property type="entry name" value="Metal-dep_hydrolase_composite"/>
</dbReference>
<dbReference type="PANTHER" id="PTHR22642">
    <property type="entry name" value="IMIDAZOLONEPROPIONASE"/>
    <property type="match status" value="1"/>
</dbReference>
<comment type="caution">
    <text evidence="2">The sequence shown here is derived from an EMBL/GenBank/DDBJ whole genome shotgun (WGS) entry which is preliminary data.</text>
</comment>
<protein>
    <recommendedName>
        <fullName evidence="1">Amidohydrolase 3 domain-containing protein</fullName>
    </recommendedName>
</protein>
<reference evidence="2 3" key="1">
    <citation type="submission" date="2019-03" db="EMBL/GenBank/DDBJ databases">
        <title>Genomic Encyclopedia of Type Strains, Phase IV (KMG-IV): sequencing the most valuable type-strain genomes for metagenomic binning, comparative biology and taxonomic classification.</title>
        <authorList>
            <person name="Goeker M."/>
        </authorList>
    </citation>
    <scope>NUCLEOTIDE SEQUENCE [LARGE SCALE GENOMIC DNA]</scope>
    <source>
        <strain evidence="2 3">DSM 45775</strain>
    </source>
</reference>
<sequence length="499" mass="52652">MAATLSLNVRGAPTIMERMTVLLRGARTPGSTREIDVRLAEGVVASVTPTGEGEVRPGDDVVDARGATVVPGLVDAHVHWSQWAQVRRRVDVGHARGPEEVATTMAAAAPGVPGLVVGHGFRAALWSRPPHKEMLERAAPGVPIAVVSDDLHAVWLSPAALVLLGREHPTGLLREHEAFALMTELSTAPDPAELDRWVAAASTEAAARGLTGVRDFEYDDTVATWTRRAEHGLALRVAAAVWEPWLDATLHRGHRTGDAVTDLVTVGPFKILADGSLNTRTAACHHAYPDPADGHGALNIDPGDLRDLMARVARAGLHPAVHAIGDRANAVVLDAFAHVDGPGSIEHAQLVATEDVARFARPGLVASVQPAHLVDDRDVAERHWPDVHARAYPYADLVAAGARLELGSDAPVSPPDPWVAIAAAVARSGDERPPWHPEQALDVATALRASCGGRLELRPGDPADVALLDADPLHADPGTLRAMPVRATVLAGRFTHGAG</sequence>